<feature type="domain" description="DinB-like" evidence="1">
    <location>
        <begin position="10"/>
        <end position="169"/>
    </location>
</feature>
<organism evidence="2 3">
    <name type="scientific">Sediminibacterium goheungense</name>
    <dbReference type="NCBI Taxonomy" id="1086393"/>
    <lineage>
        <taxon>Bacteria</taxon>
        <taxon>Pseudomonadati</taxon>
        <taxon>Bacteroidota</taxon>
        <taxon>Chitinophagia</taxon>
        <taxon>Chitinophagales</taxon>
        <taxon>Chitinophagaceae</taxon>
        <taxon>Sediminibacterium</taxon>
    </lineage>
</organism>
<accession>A0A4R6J4Z9</accession>
<evidence type="ECO:0000313" key="2">
    <source>
        <dbReference type="EMBL" id="TDO29305.1"/>
    </source>
</evidence>
<reference evidence="2 3" key="1">
    <citation type="submission" date="2019-03" db="EMBL/GenBank/DDBJ databases">
        <title>Genomic Encyclopedia of Archaeal and Bacterial Type Strains, Phase II (KMG-II): from individual species to whole genera.</title>
        <authorList>
            <person name="Goeker M."/>
        </authorList>
    </citation>
    <scope>NUCLEOTIDE SEQUENCE [LARGE SCALE GENOMIC DNA]</scope>
    <source>
        <strain evidence="2 3">DSM 28323</strain>
    </source>
</reference>
<dbReference type="Proteomes" id="UP000295741">
    <property type="component" value="Unassembled WGS sequence"/>
</dbReference>
<dbReference type="EMBL" id="SNWP01000010">
    <property type="protein sequence ID" value="TDO29305.1"/>
    <property type="molecule type" value="Genomic_DNA"/>
</dbReference>
<sequence>MEKEAMIQLLQQNYAQLIQQVSQLDDRSLLHAPHEKWNALQQVDHLIKSVTPVSKAFAIPSFILSWRFGVANRPSRSYDALVDRYHIKLQAGGRASAAFVPPTVIAVTEKGRLLQELEKVTNQLIRRTASYKEFALDKYILPHPLLGMITLREMIYFTAYHASHHGKTIQHGLISLG</sequence>
<dbReference type="InterPro" id="IPR024775">
    <property type="entry name" value="DinB-like"/>
</dbReference>
<dbReference type="SUPFAM" id="SSF109854">
    <property type="entry name" value="DinB/YfiT-like putative metalloenzymes"/>
    <property type="match status" value="1"/>
</dbReference>
<name>A0A4R6J4Z9_9BACT</name>
<evidence type="ECO:0000313" key="3">
    <source>
        <dbReference type="Proteomes" id="UP000295741"/>
    </source>
</evidence>
<dbReference type="Gene3D" id="1.20.120.450">
    <property type="entry name" value="dinb family like domain"/>
    <property type="match status" value="1"/>
</dbReference>
<evidence type="ECO:0000259" key="1">
    <source>
        <dbReference type="Pfam" id="PF12867"/>
    </source>
</evidence>
<comment type="caution">
    <text evidence="2">The sequence shown here is derived from an EMBL/GenBank/DDBJ whole genome shotgun (WGS) entry which is preliminary data.</text>
</comment>
<proteinExistence type="predicted"/>
<gene>
    <name evidence="2" type="ORF">BC659_1394</name>
</gene>
<dbReference type="Pfam" id="PF12867">
    <property type="entry name" value="DinB_2"/>
    <property type="match status" value="1"/>
</dbReference>
<dbReference type="OrthoDB" id="954225at2"/>
<dbReference type="InterPro" id="IPR034660">
    <property type="entry name" value="DinB/YfiT-like"/>
</dbReference>
<keyword evidence="3" id="KW-1185">Reference proteome</keyword>
<dbReference type="AlphaFoldDB" id="A0A4R6J4Z9"/>
<protein>
    <submittedName>
        <fullName evidence="2">DinB family protein</fullName>
    </submittedName>
</protein>
<dbReference type="RefSeq" id="WP_133473903.1">
    <property type="nucleotide sequence ID" value="NZ_SNWP01000010.1"/>
</dbReference>